<feature type="region of interest" description="Disordered" evidence="1">
    <location>
        <begin position="345"/>
        <end position="368"/>
    </location>
</feature>
<dbReference type="KEGG" id="ffu:CLAFUR5_06189"/>
<evidence type="ECO:0000313" key="3">
    <source>
        <dbReference type="Proteomes" id="UP000756132"/>
    </source>
</evidence>
<dbReference type="GO" id="GO:0032543">
    <property type="term" value="P:mitochondrial translation"/>
    <property type="evidence" value="ECO:0007669"/>
    <property type="project" value="TreeGrafter"/>
</dbReference>
<feature type="region of interest" description="Disordered" evidence="1">
    <location>
        <begin position="22"/>
        <end position="53"/>
    </location>
</feature>
<dbReference type="Pfam" id="PF12298">
    <property type="entry name" value="Bot1p"/>
    <property type="match status" value="1"/>
</dbReference>
<feature type="region of interest" description="Disordered" evidence="1">
    <location>
        <begin position="386"/>
        <end position="421"/>
    </location>
</feature>
<feature type="compositionally biased region" description="Polar residues" evidence="1">
    <location>
        <begin position="22"/>
        <end position="36"/>
    </location>
</feature>
<dbReference type="InterPro" id="IPR021036">
    <property type="entry name" value="Ribosomal_mS45"/>
</dbReference>
<dbReference type="PANTHER" id="PTHR28158">
    <property type="entry name" value="37S RIBOSOMAL PROTEIN S35, MITOCHONDRIAL"/>
    <property type="match status" value="1"/>
</dbReference>
<dbReference type="GO" id="GO:0005763">
    <property type="term" value="C:mitochondrial small ribosomal subunit"/>
    <property type="evidence" value="ECO:0007669"/>
    <property type="project" value="TreeGrafter"/>
</dbReference>
<organism evidence="2 3">
    <name type="scientific">Passalora fulva</name>
    <name type="common">Tomato leaf mold</name>
    <name type="synonym">Cladosporium fulvum</name>
    <dbReference type="NCBI Taxonomy" id="5499"/>
    <lineage>
        <taxon>Eukaryota</taxon>
        <taxon>Fungi</taxon>
        <taxon>Dikarya</taxon>
        <taxon>Ascomycota</taxon>
        <taxon>Pezizomycotina</taxon>
        <taxon>Dothideomycetes</taxon>
        <taxon>Dothideomycetidae</taxon>
        <taxon>Mycosphaerellales</taxon>
        <taxon>Mycosphaerellaceae</taxon>
        <taxon>Fulvia</taxon>
    </lineage>
</organism>
<reference evidence="2" key="2">
    <citation type="journal article" date="2022" name="Microb. Genom.">
        <title>A chromosome-scale genome assembly of the tomato pathogen Cladosporium fulvum reveals a compartmentalized genome architecture and the presence of a dispensable chromosome.</title>
        <authorList>
            <person name="Zaccaron A.Z."/>
            <person name="Chen L.H."/>
            <person name="Samaras A."/>
            <person name="Stergiopoulos I."/>
        </authorList>
    </citation>
    <scope>NUCLEOTIDE SEQUENCE</scope>
    <source>
        <strain evidence="2">Race5_Kim</strain>
    </source>
</reference>
<protein>
    <recommendedName>
        <fullName evidence="4">37S ribosomal protein S35, mitochondrial</fullName>
    </recommendedName>
</protein>
<feature type="compositionally biased region" description="Basic and acidic residues" evidence="1">
    <location>
        <begin position="106"/>
        <end position="119"/>
    </location>
</feature>
<dbReference type="AlphaFoldDB" id="A0A9Q8LJA5"/>
<proteinExistence type="predicted"/>
<feature type="region of interest" description="Disordered" evidence="1">
    <location>
        <begin position="95"/>
        <end position="122"/>
    </location>
</feature>
<dbReference type="Proteomes" id="UP000756132">
    <property type="component" value="Chromosome 5"/>
</dbReference>
<dbReference type="RefSeq" id="XP_047761999.1">
    <property type="nucleotide sequence ID" value="XM_047905337.1"/>
</dbReference>
<sequence length="421" mass="48523">MPPRIQPQRLQTPCTCQCFRTRPNTTPESLPNSSQVRHFASSESRQRRDRAASGFVNPAATRLRRNMQEWLNGPGKAFREPLQNSTNYMSAYDRQGNLLRGKRPRNPRDMQEDPSKPEEVIPEEEEAALQAKQRADNMEEYEIQEQFEKRAMARAKNAALESRGGIPPERLGDMRPYPLNHVFRSERVLSEELREAIYNQVVARGTDISTVSAMFSIDVRRVAAVVRLKSIEKQWVSEGKQLAKPYNDAVLSMLPQTPFRPDLPTEKIVPHETINDLPVHPKTRQQMFYPVSESRQFTREDAAKAFDEKLLPADKRIAHPDMIASEKDALAGMSREQRFAKVHERDAKAAQEKREAEQKRRRWEERTQRVVPGRRWDFKFQDISAEKTGKDGRARNAVGVRYGMPHEDRKSNAVKIPTSVE</sequence>
<evidence type="ECO:0008006" key="4">
    <source>
        <dbReference type="Google" id="ProtNLM"/>
    </source>
</evidence>
<evidence type="ECO:0000256" key="1">
    <source>
        <dbReference type="SAM" id="MobiDB-lite"/>
    </source>
</evidence>
<dbReference type="GO" id="GO:0003735">
    <property type="term" value="F:structural constituent of ribosome"/>
    <property type="evidence" value="ECO:0007669"/>
    <property type="project" value="TreeGrafter"/>
</dbReference>
<reference evidence="2" key="1">
    <citation type="submission" date="2021-12" db="EMBL/GenBank/DDBJ databases">
        <authorList>
            <person name="Zaccaron A."/>
            <person name="Stergiopoulos I."/>
        </authorList>
    </citation>
    <scope>NUCLEOTIDE SEQUENCE</scope>
    <source>
        <strain evidence="2">Race5_Kim</strain>
    </source>
</reference>
<keyword evidence="3" id="KW-1185">Reference proteome</keyword>
<name>A0A9Q8LJA5_PASFU</name>
<dbReference type="OrthoDB" id="10052321at2759"/>
<gene>
    <name evidence="2" type="ORF">CLAFUR5_06189</name>
</gene>
<dbReference type="PANTHER" id="PTHR28158:SF1">
    <property type="entry name" value="SMALL RIBOSOMAL SUBUNIT PROTEIN MS45"/>
    <property type="match status" value="1"/>
</dbReference>
<evidence type="ECO:0000313" key="2">
    <source>
        <dbReference type="EMBL" id="UJO17633.1"/>
    </source>
</evidence>
<accession>A0A9Q8LJA5</accession>
<dbReference type="GeneID" id="71986067"/>
<dbReference type="EMBL" id="CP090167">
    <property type="protein sequence ID" value="UJO17633.1"/>
    <property type="molecule type" value="Genomic_DNA"/>
</dbReference>